<feature type="domain" description="Chlorhexidine efflux transporter" evidence="2">
    <location>
        <begin position="3"/>
        <end position="63"/>
    </location>
</feature>
<evidence type="ECO:0000313" key="4">
    <source>
        <dbReference type="Proteomes" id="UP000201838"/>
    </source>
</evidence>
<feature type="transmembrane region" description="Helical" evidence="1">
    <location>
        <begin position="12"/>
        <end position="30"/>
    </location>
</feature>
<keyword evidence="1" id="KW-0472">Membrane</keyword>
<dbReference type="NCBIfam" id="NF033664">
    <property type="entry name" value="PACE_transport"/>
    <property type="match status" value="1"/>
</dbReference>
<evidence type="ECO:0000259" key="2">
    <source>
        <dbReference type="Pfam" id="PF05232"/>
    </source>
</evidence>
<feature type="transmembrane region" description="Helical" evidence="1">
    <location>
        <begin position="81"/>
        <end position="104"/>
    </location>
</feature>
<reference evidence="3 4" key="1">
    <citation type="submission" date="2017-05" db="EMBL/GenBank/DDBJ databases">
        <authorList>
            <person name="Song R."/>
            <person name="Chenine A.L."/>
            <person name="Ruprecht R.M."/>
        </authorList>
    </citation>
    <scope>NUCLEOTIDE SEQUENCE [LARGE SCALE GENOMIC DNA]</scope>
    <source>
        <strain evidence="3 4">CECT 8489</strain>
    </source>
</reference>
<dbReference type="RefSeq" id="WP_093974385.1">
    <property type="nucleotide sequence ID" value="NZ_FXXQ01000008.1"/>
</dbReference>
<dbReference type="InterPro" id="IPR058208">
    <property type="entry name" value="PACE"/>
</dbReference>
<dbReference type="EMBL" id="FXXQ01000008">
    <property type="protein sequence ID" value="SMX24432.1"/>
    <property type="molecule type" value="Genomic_DNA"/>
</dbReference>
<feature type="domain" description="Chlorhexidine efflux transporter" evidence="2">
    <location>
        <begin position="75"/>
        <end position="137"/>
    </location>
</feature>
<proteinExistence type="predicted"/>
<feature type="transmembrane region" description="Helical" evidence="1">
    <location>
        <begin position="36"/>
        <end position="60"/>
    </location>
</feature>
<dbReference type="InterPro" id="IPR007896">
    <property type="entry name" value="BTP_bacteria"/>
</dbReference>
<dbReference type="Proteomes" id="UP000201838">
    <property type="component" value="Unassembled WGS sequence"/>
</dbReference>
<evidence type="ECO:0000256" key="1">
    <source>
        <dbReference type="SAM" id="Phobius"/>
    </source>
</evidence>
<feature type="transmembrane region" description="Helical" evidence="1">
    <location>
        <begin position="110"/>
        <end position="132"/>
    </location>
</feature>
<gene>
    <name evidence="3" type="ORF">BOA8489_02556</name>
</gene>
<keyword evidence="1 3" id="KW-0812">Transmembrane</keyword>
<dbReference type="AlphaFoldDB" id="A0A238J2I2"/>
<organism evidence="3 4">
    <name type="scientific">Boseongicola aestuarii</name>
    <dbReference type="NCBI Taxonomy" id="1470561"/>
    <lineage>
        <taxon>Bacteria</taxon>
        <taxon>Pseudomonadati</taxon>
        <taxon>Pseudomonadota</taxon>
        <taxon>Alphaproteobacteria</taxon>
        <taxon>Rhodobacterales</taxon>
        <taxon>Paracoccaceae</taxon>
        <taxon>Boseongicola</taxon>
    </lineage>
</organism>
<keyword evidence="1" id="KW-1133">Transmembrane helix</keyword>
<evidence type="ECO:0000313" key="3">
    <source>
        <dbReference type="EMBL" id="SMX24432.1"/>
    </source>
</evidence>
<dbReference type="OrthoDB" id="7744566at2"/>
<keyword evidence="4" id="KW-1185">Reference proteome</keyword>
<name>A0A238J2I2_9RHOB</name>
<accession>A0A238J2I2</accession>
<sequence>MLRSRRERVIQTLSYEVGGLAIATPLYMVVFGENVWGSAGLMIALSIAVLVWTPIYNTAFDRLDLHFADRIASDRPTMWRVVHAIGLEATTVFLTVPIVMIVGGHGFVEALVVDMALTLVYTIYGFVFHLAYDRARPVKLKNDEELKT</sequence>
<protein>
    <submittedName>
        <fullName evidence="3">Bacterial Transmembrane Pair family protein</fullName>
    </submittedName>
</protein>
<dbReference type="Pfam" id="PF05232">
    <property type="entry name" value="BTP"/>
    <property type="match status" value="2"/>
</dbReference>